<evidence type="ECO:0000313" key="3">
    <source>
        <dbReference type="RefSeq" id="XP_006812587.1"/>
    </source>
</evidence>
<evidence type="ECO:0000256" key="1">
    <source>
        <dbReference type="SAM" id="MobiDB-lite"/>
    </source>
</evidence>
<gene>
    <name evidence="3" type="primary">LOC102802126</name>
</gene>
<organism evidence="2 3">
    <name type="scientific">Saccoglossus kowalevskii</name>
    <name type="common">Acorn worm</name>
    <dbReference type="NCBI Taxonomy" id="10224"/>
    <lineage>
        <taxon>Eukaryota</taxon>
        <taxon>Metazoa</taxon>
        <taxon>Hemichordata</taxon>
        <taxon>Enteropneusta</taxon>
        <taxon>Harrimaniidae</taxon>
        <taxon>Saccoglossus</taxon>
    </lineage>
</organism>
<accession>A0ABM0LXU6</accession>
<feature type="compositionally biased region" description="Basic and acidic residues" evidence="1">
    <location>
        <begin position="589"/>
        <end position="599"/>
    </location>
</feature>
<reference evidence="3" key="1">
    <citation type="submission" date="2025-08" db="UniProtKB">
        <authorList>
            <consortium name="RefSeq"/>
        </authorList>
    </citation>
    <scope>IDENTIFICATION</scope>
    <source>
        <tissue evidence="3">Testes</tissue>
    </source>
</reference>
<protein>
    <submittedName>
        <fullName evidence="3">Protein SZT2-like</fullName>
    </submittedName>
</protein>
<feature type="region of interest" description="Disordered" evidence="1">
    <location>
        <begin position="582"/>
        <end position="602"/>
    </location>
</feature>
<keyword evidence="2" id="KW-1185">Reference proteome</keyword>
<feature type="compositionally biased region" description="Basic and acidic residues" evidence="1">
    <location>
        <begin position="363"/>
        <end position="378"/>
    </location>
</feature>
<feature type="compositionally biased region" description="Low complexity" evidence="1">
    <location>
        <begin position="273"/>
        <end position="290"/>
    </location>
</feature>
<sequence>IVGAMKEKLLDLTLPQRANQPSVKTEAKKKSSGTVVGTTSRPPLQRSISEKPCVVLLNKPVEDILVRYEKMPMDFSTLHVREPENTLSVSQSRRNKAVATLFNTLSKYMYHQRWIWSAHTGTSVQISMQAISKVLSTLTKVRLAEGFNFAHCNSGIISFVTELQMKVSLFTLTDVSTDQEVNSENCESANCILFLLLHEKQRCLNQREIILTDTECYEFPKLVLQRQRNGENPPFSINEENTPVLQQQTMEPALSGSQVLSLLPSQERVADLSDSQQTTSSAQDTSQSDQLRPHLTTSSSPPRWSCYIRHVGSSRLLITIMPASYKDLKKIMKSSAAMETMSEDAAKENNKDEKKVLQMESTKVEEMKCDKNPADSKRHQSGSSDSYPRPVYRRGRSVDASRRASQPNNGGYGNSNALTLPVYVYECIYSSLTSQLVNKAKESNKLEDVFQDQRFQNMEFNSWENDELSEGNKIKERTTSGGSGKFFKDQRPASIIGQNLELNWHCNTLVDAYQQCFATGLYKSLCTEQYVDSVDVQLVVDQLCEESWLEIDVTDFLQAVCGHINNFSKKVNQEEHAMESFQRTARLKNQRDHDTEDKSPVSSIEELAKTSMQISRTNLVLLRNQCVDFD</sequence>
<feature type="compositionally biased region" description="Polar residues" evidence="1">
    <location>
        <begin position="403"/>
        <end position="413"/>
    </location>
</feature>
<dbReference type="RefSeq" id="XP_006812587.1">
    <property type="nucleotide sequence ID" value="XM_006812524.1"/>
</dbReference>
<dbReference type="Proteomes" id="UP000694865">
    <property type="component" value="Unplaced"/>
</dbReference>
<dbReference type="PANTHER" id="PTHR14918:SF3">
    <property type="entry name" value="KICSTOR COMPLEX PROTEIN SZT2"/>
    <property type="match status" value="1"/>
</dbReference>
<name>A0ABM0LXU6_SACKO</name>
<dbReference type="InterPro" id="IPR033228">
    <property type="entry name" value="SZT2"/>
</dbReference>
<feature type="compositionally biased region" description="Polar residues" evidence="1">
    <location>
        <begin position="32"/>
        <end position="42"/>
    </location>
</feature>
<dbReference type="PANTHER" id="PTHR14918">
    <property type="entry name" value="KICSTOR COMPLEX PROTEIN SZT2"/>
    <property type="match status" value="1"/>
</dbReference>
<evidence type="ECO:0000313" key="2">
    <source>
        <dbReference type="Proteomes" id="UP000694865"/>
    </source>
</evidence>
<feature type="region of interest" description="Disordered" evidence="1">
    <location>
        <begin position="15"/>
        <end position="43"/>
    </location>
</feature>
<feature type="region of interest" description="Disordered" evidence="1">
    <location>
        <begin position="363"/>
        <end position="413"/>
    </location>
</feature>
<proteinExistence type="predicted"/>
<feature type="non-terminal residue" evidence="3">
    <location>
        <position position="1"/>
    </location>
</feature>
<feature type="region of interest" description="Disordered" evidence="1">
    <location>
        <begin position="267"/>
        <end position="304"/>
    </location>
</feature>
<dbReference type="GeneID" id="102802126"/>